<reference evidence="2 3" key="1">
    <citation type="submission" date="2018-07" db="EMBL/GenBank/DDBJ databases">
        <title>Halioglobus sp. genome submission.</title>
        <authorList>
            <person name="Ye M.-Q."/>
            <person name="Du Z.-J."/>
        </authorList>
    </citation>
    <scope>NUCLEOTIDE SEQUENCE [LARGE SCALE GENOMIC DNA]</scope>
    <source>
        <strain evidence="2 3">U0301</strain>
    </source>
</reference>
<evidence type="ECO:0000313" key="3">
    <source>
        <dbReference type="Proteomes" id="UP000265509"/>
    </source>
</evidence>
<gene>
    <name evidence="2" type="ORF">DWB85_04170</name>
</gene>
<proteinExistence type="predicted"/>
<evidence type="ECO:0000259" key="1">
    <source>
        <dbReference type="Pfam" id="PF00881"/>
    </source>
</evidence>
<dbReference type="SUPFAM" id="SSF55469">
    <property type="entry name" value="FMN-dependent nitroreductase-like"/>
    <property type="match status" value="1"/>
</dbReference>
<dbReference type="InterPro" id="IPR000415">
    <property type="entry name" value="Nitroreductase-like"/>
</dbReference>
<dbReference type="AlphaFoldDB" id="A0A3L7E2C4"/>
<comment type="caution">
    <text evidence="2">The sequence shown here is derived from an EMBL/GenBank/DDBJ whole genome shotgun (WGS) entry which is preliminary data.</text>
</comment>
<keyword evidence="3" id="KW-1185">Reference proteome</keyword>
<dbReference type="Proteomes" id="UP000265509">
    <property type="component" value="Unassembled WGS sequence"/>
</dbReference>
<accession>A0A3L7E2C4</accession>
<dbReference type="GO" id="GO:0016491">
    <property type="term" value="F:oxidoreductase activity"/>
    <property type="evidence" value="ECO:0007669"/>
    <property type="project" value="InterPro"/>
</dbReference>
<feature type="domain" description="Nitroreductase" evidence="1">
    <location>
        <begin position="2"/>
        <end position="33"/>
    </location>
</feature>
<dbReference type="InterPro" id="IPR029479">
    <property type="entry name" value="Nitroreductase"/>
</dbReference>
<name>A0A3L7E2C4_9GAMM</name>
<organism evidence="2 3">
    <name type="scientific">Seongchinamella sediminis</name>
    <dbReference type="NCBI Taxonomy" id="2283635"/>
    <lineage>
        <taxon>Bacteria</taxon>
        <taxon>Pseudomonadati</taxon>
        <taxon>Pseudomonadota</taxon>
        <taxon>Gammaproteobacteria</taxon>
        <taxon>Cellvibrionales</taxon>
        <taxon>Halieaceae</taxon>
        <taxon>Seongchinamella</taxon>
    </lineage>
</organism>
<dbReference type="EMBL" id="QRAN01000003">
    <property type="protein sequence ID" value="RLQ23169.1"/>
    <property type="molecule type" value="Genomic_DNA"/>
</dbReference>
<dbReference type="Gene3D" id="3.40.109.10">
    <property type="entry name" value="NADH Oxidase"/>
    <property type="match status" value="1"/>
</dbReference>
<dbReference type="OrthoDB" id="9802510at2"/>
<evidence type="ECO:0000313" key="2">
    <source>
        <dbReference type="EMBL" id="RLQ23169.1"/>
    </source>
</evidence>
<dbReference type="Pfam" id="PF00881">
    <property type="entry name" value="Nitroreductase"/>
    <property type="match status" value="1"/>
</dbReference>
<protein>
    <recommendedName>
        <fullName evidence="1">Nitroreductase domain-containing protein</fullName>
    </recommendedName>
</protein>
<sequence length="65" mass="7325">MKRRHSVRHFSDKAVPRSVIESCIRAYSEVPQVKSPSRIRPDHMSSPSITAPVASIPSRAATRWL</sequence>